<protein>
    <submittedName>
        <fullName evidence="4">4-diphosphocytidyl-2-C-methyl-D-erythritol kinase</fullName>
        <ecNumber evidence="4">2.7.1.148</ecNumber>
    </submittedName>
</protein>
<dbReference type="GO" id="GO:0005524">
    <property type="term" value="F:ATP binding"/>
    <property type="evidence" value="ECO:0007669"/>
    <property type="project" value="InterPro"/>
</dbReference>
<dbReference type="Pfam" id="PF00288">
    <property type="entry name" value="GHMP_kinases_N"/>
    <property type="match status" value="1"/>
</dbReference>
<evidence type="ECO:0000313" key="4">
    <source>
        <dbReference type="EMBL" id="OIR17712.1"/>
    </source>
</evidence>
<proteinExistence type="predicted"/>
<dbReference type="GO" id="GO:0050515">
    <property type="term" value="F:4-(cytidine 5'-diphospho)-2-C-methyl-D-erythritol kinase activity"/>
    <property type="evidence" value="ECO:0007669"/>
    <property type="project" value="UniProtKB-EC"/>
</dbReference>
<feature type="domain" description="GHMP kinase C-terminal" evidence="3">
    <location>
        <begin position="232"/>
        <end position="318"/>
    </location>
</feature>
<dbReference type="InterPro" id="IPR006204">
    <property type="entry name" value="GHMP_kinase_N_dom"/>
</dbReference>
<organism evidence="4">
    <name type="scientific">mine drainage metagenome</name>
    <dbReference type="NCBI Taxonomy" id="410659"/>
    <lineage>
        <taxon>unclassified sequences</taxon>
        <taxon>metagenomes</taxon>
        <taxon>ecological metagenomes</taxon>
    </lineage>
</organism>
<dbReference type="SUPFAM" id="SSF54211">
    <property type="entry name" value="Ribosomal protein S5 domain 2-like"/>
    <property type="match status" value="1"/>
</dbReference>
<evidence type="ECO:0000259" key="3">
    <source>
        <dbReference type="Pfam" id="PF08544"/>
    </source>
</evidence>
<dbReference type="PANTHER" id="PTHR20861:SF6">
    <property type="entry name" value="BETA-RIBOFURANOSYLPHENOL 5'-PHOSPHATE SYNTHASE"/>
    <property type="match status" value="1"/>
</dbReference>
<evidence type="ECO:0000256" key="1">
    <source>
        <dbReference type="ARBA" id="ARBA00022679"/>
    </source>
</evidence>
<dbReference type="Pfam" id="PF08544">
    <property type="entry name" value="GHMP_kinases_C"/>
    <property type="match status" value="1"/>
</dbReference>
<feature type="domain" description="GHMP kinase N-terminal" evidence="2">
    <location>
        <begin position="73"/>
        <end position="149"/>
    </location>
</feature>
<evidence type="ECO:0000259" key="2">
    <source>
        <dbReference type="Pfam" id="PF00288"/>
    </source>
</evidence>
<keyword evidence="4" id="KW-0418">Kinase</keyword>
<dbReference type="Gene3D" id="3.30.230.10">
    <property type="match status" value="1"/>
</dbReference>
<name>A0A1J5TN83_9ZZZZ</name>
<dbReference type="InterPro" id="IPR013750">
    <property type="entry name" value="GHMP_kinase_C_dom"/>
</dbReference>
<keyword evidence="1 4" id="KW-0808">Transferase</keyword>
<dbReference type="EMBL" id="MLJW01000004">
    <property type="protein sequence ID" value="OIR17712.1"/>
    <property type="molecule type" value="Genomic_DNA"/>
</dbReference>
<dbReference type="InterPro" id="IPR020568">
    <property type="entry name" value="Ribosomal_Su5_D2-typ_SF"/>
</dbReference>
<dbReference type="EC" id="2.7.1.148" evidence="4"/>
<dbReference type="AlphaFoldDB" id="A0A1J5TN83"/>
<comment type="caution">
    <text evidence="4">The sequence shown here is derived from an EMBL/GenBank/DDBJ whole genome shotgun (WGS) entry which is preliminary data.</text>
</comment>
<dbReference type="NCBIfam" id="TIGR00144">
    <property type="entry name" value="beta_RFAP_syn"/>
    <property type="match status" value="1"/>
</dbReference>
<reference evidence="4" key="1">
    <citation type="submission" date="2016-10" db="EMBL/GenBank/DDBJ databases">
        <title>Sequence of Gallionella enrichment culture.</title>
        <authorList>
            <person name="Poehlein A."/>
            <person name="Muehling M."/>
            <person name="Daniel R."/>
        </authorList>
    </citation>
    <scope>NUCLEOTIDE SEQUENCE</scope>
</reference>
<dbReference type="InterPro" id="IPR004422">
    <property type="entry name" value="RFAP_synthase"/>
</dbReference>
<dbReference type="PANTHER" id="PTHR20861">
    <property type="entry name" value="HOMOSERINE/4-DIPHOSPHOCYTIDYL-2-C-METHYL-D-ERYTHRITOL KINASE"/>
    <property type="match status" value="1"/>
</dbReference>
<sequence>MTTTPSKSIAVASSGRLHMGFFDLHGGLGRKFGSIGLSLAEPSLKISATVAEKFEVTGDITVPASTLSRAAVIAQQLIEKLDLAGSVNINIAQHIPEHAGLGSGTQLALVVGAAVSRLHKLNLSAAQLAVLTGRGGRSGIGIAAFDHGGVLIDGGRATNFSASAAHQLNTSVSKIPPLLARYDFPAAWRILLIFDSSQPGIHGEEERVAFNQLPVFSENLAAYLCRHVLMQAMPALVEHDLLAFGNSIQALQSHVGDYFAPAQGGRYASKLVASVLQHLEDVGVACFGQSSWGPTGFAVFENTVEAEKHLQQLKTTFKDPALTWLICTARNHGAELL</sequence>
<accession>A0A1J5TN83</accession>
<gene>
    <name evidence="4" type="primary">ispE_3</name>
    <name evidence="4" type="ORF">GALL_19340</name>
</gene>
<dbReference type="InterPro" id="IPR014721">
    <property type="entry name" value="Ribsml_uS5_D2-typ_fold_subgr"/>
</dbReference>
<dbReference type="PIRSF" id="PIRSF004884">
    <property type="entry name" value="Sugar_kin_arch"/>
    <property type="match status" value="1"/>
</dbReference>